<name>A0A328C6R3_9DELT</name>
<accession>A0A328C6R3</accession>
<gene>
    <name evidence="1" type="ORF">DL240_18475</name>
</gene>
<reference evidence="1 2" key="1">
    <citation type="submission" date="2018-05" db="EMBL/GenBank/DDBJ databases">
        <title>Lujinxingia marina gen. nov. sp. nov., a new facultative anaerobic member of the class Deltaproteobacteria, and proposal of Lujinxingaceae fam. nov.</title>
        <authorList>
            <person name="Li C.-M."/>
        </authorList>
    </citation>
    <scope>NUCLEOTIDE SEQUENCE [LARGE SCALE GENOMIC DNA]</scope>
    <source>
        <strain evidence="1 2">B210</strain>
    </source>
</reference>
<sequence>MGAEGAGLAAGVVGEGGPEEGVAFKGGLGGLAGLKGHAVGPASDGAGGQLGGAPGLVVGCAHEEAPEGAHVLLQFAEHHQGAVLGQGCHPGRVAGLVWAAQKEFAGGRGGQGALLTSGGGDAVEEPEGLPGGGRQREGLACQDVHARRQRVGQVMQGLRGGGVEEQDAVVIAVRPPPWRGGVRADVAQALGGGQAGHALAEFAAQGGHRVRVGAQGVEPRGAEQELDGLLAALAAKGQVRDQGAEPGRRDPLDA</sequence>
<evidence type="ECO:0000313" key="2">
    <source>
        <dbReference type="Proteomes" id="UP000249169"/>
    </source>
</evidence>
<keyword evidence="2" id="KW-1185">Reference proteome</keyword>
<dbReference type="AlphaFoldDB" id="A0A328C6R3"/>
<organism evidence="1 2">
    <name type="scientific">Lujinxingia litoralis</name>
    <dbReference type="NCBI Taxonomy" id="2211119"/>
    <lineage>
        <taxon>Bacteria</taxon>
        <taxon>Deltaproteobacteria</taxon>
        <taxon>Bradymonadales</taxon>
        <taxon>Lujinxingiaceae</taxon>
        <taxon>Lujinxingia</taxon>
    </lineage>
</organism>
<dbReference type="EMBL" id="QHKO01000013">
    <property type="protein sequence ID" value="RAL20204.1"/>
    <property type="molecule type" value="Genomic_DNA"/>
</dbReference>
<evidence type="ECO:0000313" key="1">
    <source>
        <dbReference type="EMBL" id="RAL20204.1"/>
    </source>
</evidence>
<protein>
    <submittedName>
        <fullName evidence="1">Uncharacterized protein</fullName>
    </submittedName>
</protein>
<comment type="caution">
    <text evidence="1">The sequence shown here is derived from an EMBL/GenBank/DDBJ whole genome shotgun (WGS) entry which is preliminary data.</text>
</comment>
<proteinExistence type="predicted"/>
<dbReference type="Proteomes" id="UP000249169">
    <property type="component" value="Unassembled WGS sequence"/>
</dbReference>